<proteinExistence type="predicted"/>
<comment type="caution">
    <text evidence="4">The sequence shown here is derived from an EMBL/GenBank/DDBJ whole genome shotgun (WGS) entry which is preliminary data.</text>
</comment>
<feature type="domain" description="FAD-binding" evidence="3">
    <location>
        <begin position="3"/>
        <end position="338"/>
    </location>
</feature>
<evidence type="ECO:0000313" key="5">
    <source>
        <dbReference type="Proteomes" id="UP001499978"/>
    </source>
</evidence>
<dbReference type="Gene3D" id="3.30.9.10">
    <property type="entry name" value="D-Amino Acid Oxidase, subunit A, domain 2"/>
    <property type="match status" value="1"/>
</dbReference>
<sequence>MTRTQVAIVGAGPAGLTLAHLLRRQGVEAVVLERRTRAHVESRLRAGVLEQPTVDLLRELGLAARLDAEAMTHRGVRLRFAGATHRLDLSGLTGGRAITIYGQHELVKDLIAARLADGDPILFEVDEVELSGLDADPVVRYLRHGRRRELRCSIVAGADGFRGVTRGYLPGTVFEQLQPFAWLGILARTAPSSDELVYAAHEDGFALHSMRGPALTRQYVQVPPDVDVAAWPAERIWQTLRRRLGHGDGLDLPVGPILDVTVAAMRAVVTEPMRHGRLFLLGDAAHIVPATGAKGLNLAVADAAALSYAIGAWAGGAPAELDRYSSRCLDRVWRTQRFSVWLSQLTHRLPGEDAVDRRLRETALSELVSCPHTGAAFAERYVGQPLPTPWWWNG</sequence>
<dbReference type="NCBIfam" id="NF006091">
    <property type="entry name" value="PRK08243.1"/>
    <property type="match status" value="1"/>
</dbReference>
<dbReference type="Proteomes" id="UP001499978">
    <property type="component" value="Unassembled WGS sequence"/>
</dbReference>
<evidence type="ECO:0000256" key="1">
    <source>
        <dbReference type="ARBA" id="ARBA00022630"/>
    </source>
</evidence>
<dbReference type="InterPro" id="IPR002938">
    <property type="entry name" value="FAD-bd"/>
</dbReference>
<dbReference type="SUPFAM" id="SSF51905">
    <property type="entry name" value="FAD/NAD(P)-binding domain"/>
    <property type="match status" value="1"/>
</dbReference>
<keyword evidence="2" id="KW-0274">FAD</keyword>
<evidence type="ECO:0000256" key="2">
    <source>
        <dbReference type="ARBA" id="ARBA00022827"/>
    </source>
</evidence>
<dbReference type="RefSeq" id="WP_344167566.1">
    <property type="nucleotide sequence ID" value="NZ_BAAARY010000001.1"/>
</dbReference>
<reference evidence="4 5" key="1">
    <citation type="journal article" date="2019" name="Int. J. Syst. Evol. Microbiol.">
        <title>The Global Catalogue of Microorganisms (GCM) 10K type strain sequencing project: providing services to taxonomists for standard genome sequencing and annotation.</title>
        <authorList>
            <consortium name="The Broad Institute Genomics Platform"/>
            <consortium name="The Broad Institute Genome Sequencing Center for Infectious Disease"/>
            <person name="Wu L."/>
            <person name="Ma J."/>
        </authorList>
    </citation>
    <scope>NUCLEOTIDE SEQUENCE [LARGE SCALE GENOMIC DNA]</scope>
    <source>
        <strain evidence="4 5">JCM 3367</strain>
    </source>
</reference>
<dbReference type="InterPro" id="IPR036188">
    <property type="entry name" value="FAD/NAD-bd_sf"/>
</dbReference>
<accession>A0ABN3N4M5</accession>
<gene>
    <name evidence="4" type="ORF">GCM10010201_05470</name>
</gene>
<dbReference type="Pfam" id="PF01494">
    <property type="entry name" value="FAD_binding_3"/>
    <property type="match status" value="1"/>
</dbReference>
<organism evidence="4 5">
    <name type="scientific">Pilimelia columellifera subsp. columellifera</name>
    <dbReference type="NCBI Taxonomy" id="706583"/>
    <lineage>
        <taxon>Bacteria</taxon>
        <taxon>Bacillati</taxon>
        <taxon>Actinomycetota</taxon>
        <taxon>Actinomycetes</taxon>
        <taxon>Micromonosporales</taxon>
        <taxon>Micromonosporaceae</taxon>
        <taxon>Pilimelia</taxon>
    </lineage>
</organism>
<dbReference type="PANTHER" id="PTHR43004">
    <property type="entry name" value="TRK SYSTEM POTASSIUM UPTAKE PROTEIN"/>
    <property type="match status" value="1"/>
</dbReference>
<dbReference type="InterPro" id="IPR050641">
    <property type="entry name" value="RIFMO-like"/>
</dbReference>
<dbReference type="PANTHER" id="PTHR43004:SF3">
    <property type="entry name" value="P-HYDROXYBENZOATE HYDROXYLASE"/>
    <property type="match status" value="1"/>
</dbReference>
<evidence type="ECO:0000259" key="3">
    <source>
        <dbReference type="Pfam" id="PF01494"/>
    </source>
</evidence>
<name>A0ABN3N4M5_9ACTN</name>
<evidence type="ECO:0000313" key="4">
    <source>
        <dbReference type="EMBL" id="GAA2512907.1"/>
    </source>
</evidence>
<protein>
    <submittedName>
        <fullName evidence="4">4-hydroxybenzoate 3-monooxygenase</fullName>
    </submittedName>
</protein>
<dbReference type="PRINTS" id="PR00420">
    <property type="entry name" value="RNGMNOXGNASE"/>
</dbReference>
<dbReference type="EMBL" id="BAAARY010000001">
    <property type="protein sequence ID" value="GAA2512907.1"/>
    <property type="molecule type" value="Genomic_DNA"/>
</dbReference>
<keyword evidence="5" id="KW-1185">Reference proteome</keyword>
<keyword evidence="1" id="KW-0285">Flavoprotein</keyword>
<dbReference type="Gene3D" id="3.50.50.60">
    <property type="entry name" value="FAD/NAD(P)-binding domain"/>
    <property type="match status" value="1"/>
</dbReference>
<dbReference type="SUPFAM" id="SSF54373">
    <property type="entry name" value="FAD-linked reductases, C-terminal domain"/>
    <property type="match status" value="1"/>
</dbReference>